<keyword evidence="6" id="KW-0998">Cell outer membrane</keyword>
<feature type="compositionally biased region" description="Polar residues" evidence="7">
    <location>
        <begin position="189"/>
        <end position="199"/>
    </location>
</feature>
<dbReference type="SUPFAM" id="SSF56935">
    <property type="entry name" value="Porins"/>
    <property type="match status" value="1"/>
</dbReference>
<organism evidence="10">
    <name type="scientific">Solibacter usitatus (strain Ellin6076)</name>
    <dbReference type="NCBI Taxonomy" id="234267"/>
    <lineage>
        <taxon>Bacteria</taxon>
        <taxon>Pseudomonadati</taxon>
        <taxon>Acidobacteriota</taxon>
        <taxon>Terriglobia</taxon>
        <taxon>Bryobacterales</taxon>
        <taxon>Solibacteraceae</taxon>
        <taxon>Candidatus Solibacter</taxon>
    </lineage>
</organism>
<evidence type="ECO:0000256" key="8">
    <source>
        <dbReference type="SAM" id="SignalP"/>
    </source>
</evidence>
<dbReference type="Gene3D" id="2.60.40.1120">
    <property type="entry name" value="Carboxypeptidase-like, regulatory domain"/>
    <property type="match status" value="1"/>
</dbReference>
<feature type="signal peptide" evidence="8">
    <location>
        <begin position="1"/>
        <end position="25"/>
    </location>
</feature>
<dbReference type="PANTHER" id="PTHR30069:SF46">
    <property type="entry name" value="OAR PROTEIN"/>
    <property type="match status" value="1"/>
</dbReference>
<feature type="compositionally biased region" description="Gly residues" evidence="7">
    <location>
        <begin position="168"/>
        <end position="177"/>
    </location>
</feature>
<dbReference type="GO" id="GO:0009279">
    <property type="term" value="C:cell outer membrane"/>
    <property type="evidence" value="ECO:0007669"/>
    <property type="project" value="UniProtKB-SubCell"/>
</dbReference>
<keyword evidence="3" id="KW-1134">Transmembrane beta strand</keyword>
<feature type="chain" id="PRO_5004162801" description="TonB-dependent transporter Oar-like beta-barrel domain-containing protein" evidence="8">
    <location>
        <begin position="26"/>
        <end position="1167"/>
    </location>
</feature>
<dbReference type="eggNOG" id="COG4771">
    <property type="taxonomic scope" value="Bacteria"/>
</dbReference>
<dbReference type="HOGENOM" id="CLU_006298_2_0_0"/>
<dbReference type="InterPro" id="IPR008969">
    <property type="entry name" value="CarboxyPept-like_regulatory"/>
</dbReference>
<dbReference type="InterPro" id="IPR057601">
    <property type="entry name" value="Oar-like_b-barrel"/>
</dbReference>
<evidence type="ECO:0000313" key="10">
    <source>
        <dbReference type="EMBL" id="ABJ85523.1"/>
    </source>
</evidence>
<evidence type="ECO:0000256" key="4">
    <source>
        <dbReference type="ARBA" id="ARBA00022692"/>
    </source>
</evidence>
<evidence type="ECO:0000256" key="1">
    <source>
        <dbReference type="ARBA" id="ARBA00004571"/>
    </source>
</evidence>
<evidence type="ECO:0000259" key="9">
    <source>
        <dbReference type="Pfam" id="PF25183"/>
    </source>
</evidence>
<dbReference type="EMBL" id="CP000473">
    <property type="protein sequence ID" value="ABJ85523.1"/>
    <property type="molecule type" value="Genomic_DNA"/>
</dbReference>
<keyword evidence="8" id="KW-0732">Signal</keyword>
<dbReference type="OrthoDB" id="97893at2"/>
<feature type="compositionally biased region" description="Polar residues" evidence="7">
    <location>
        <begin position="228"/>
        <end position="243"/>
    </location>
</feature>
<sequence precursor="true">MALNSIHISLRRLLAAWIAVTGLMAAEHHGTVKFGGLPVPGASVTVTKDDKKHVTTTDENGQYAFNDLADGVWHIDIEMMGFAKLTNEIGIAFDAPPAEWTLKFLPMSEIKAPAAAAPVTSTATPAPAAPAPTPAATPAATPNKPAATTTAVAPAAPKPAANANGARGQQGGRGQGANNGRPSLLAGNNGFQRVDVNSSGDAAAAPDAGIPAGDMADMSSSADPSLMVNGSVSRGLDQPQQNDWFGGPGGRDGMGMGMGGPGGMLGMNGPGGGDAAGGGVAQMGGRGGPGGGPGGGRGGPGGGGFGGGPGGGFAGGFGGRGGRGGPGGPGGRGPANRPGVASFGNGRRDRRMQYNGNAAFTLDNSVWDARSYSINGQDTAKPAYAKARANMTFGGPLKIPKLLSGQKGQFNINYSLGRTRNGTTSTNTVPTLLERSGDFSQSIGAQGPVTIFDPLTGNPFPGNVIPQNRMNSASLGLLKYYPLPNSPGYKYNYQAPITTIQNSDNLNARLNQTLNTKNRINGGIGYMGSNNTTPNIYNFVDTGTARNINTNVAWGHNFSTRLINNLRYTFSRSRNSGIPFFAYQQNVAAELGILGTSQAPQNWGPPNLSFTNYTALTDGTSSLTRNQTSAVGDSLIWVHGVHNMTFGADYRRQQINRASDPNARGQYTFTGLSTASLANGVPVSGTGFDFASFLLGAPDTSALRYGNSNLYFRTHAYDVYATDDWRLSQKLSINFGLRWDYASPITELYNKLVDLDVAPGYAAIAQVLPGQVAPYSGALPASLVRPDRNNISPRIGFAWRPIPKHSMVIRGGYGTYYNTSVYNTMANNMAQQPPYAQSFSVSNSPLNPLTMQTGFLAPVTNSLTNTYAVDPNYLIGYAQMWQIAIQNDLGHSLVGTITYNGTKGTHLDQTILPNSAPSGAKANGLPSGYLFEQSNGNSIYQGVSAQLQRRFRNGISANAVYTYSKALDNAVQAQNYLDTAAERARSNTNRTHVLNFNWQYSTGVGRTGATMVNGWKGALVKDWTFTNSISLSSGLPLTPTVGGIRSTTTGTGITGSLRASATGLPVNDAPAGEPFNFAAFTLPAAGEWGNAGRNTITGPVQFGLNASLGRVFRIGERKSIDLRFDATNALNHVTFRSFNTTIGSNNLGLLAGASNMRSMLATLRFRF</sequence>
<evidence type="ECO:0000256" key="6">
    <source>
        <dbReference type="ARBA" id="ARBA00023237"/>
    </source>
</evidence>
<feature type="compositionally biased region" description="Low complexity" evidence="7">
    <location>
        <begin position="200"/>
        <end position="227"/>
    </location>
</feature>
<dbReference type="STRING" id="234267.Acid_4564"/>
<dbReference type="GO" id="GO:0044718">
    <property type="term" value="P:siderophore transmembrane transport"/>
    <property type="evidence" value="ECO:0007669"/>
    <property type="project" value="TreeGrafter"/>
</dbReference>
<keyword evidence="2" id="KW-0813">Transport</keyword>
<feature type="region of interest" description="Disordered" evidence="7">
    <location>
        <begin position="121"/>
        <end position="350"/>
    </location>
</feature>
<dbReference type="Gene3D" id="2.40.170.20">
    <property type="entry name" value="TonB-dependent receptor, beta-barrel domain"/>
    <property type="match status" value="1"/>
</dbReference>
<evidence type="ECO:0000256" key="5">
    <source>
        <dbReference type="ARBA" id="ARBA00023136"/>
    </source>
</evidence>
<name>Q01XU2_SOLUE</name>
<dbReference type="PANTHER" id="PTHR30069">
    <property type="entry name" value="TONB-DEPENDENT OUTER MEMBRANE RECEPTOR"/>
    <property type="match status" value="1"/>
</dbReference>
<dbReference type="KEGG" id="sus:Acid_4564"/>
<dbReference type="SUPFAM" id="SSF49464">
    <property type="entry name" value="Carboxypeptidase regulatory domain-like"/>
    <property type="match status" value="1"/>
</dbReference>
<dbReference type="Pfam" id="PF25183">
    <property type="entry name" value="OMP_b-brl_4"/>
    <property type="match status" value="1"/>
</dbReference>
<keyword evidence="4" id="KW-0812">Transmembrane</keyword>
<reference evidence="10" key="1">
    <citation type="submission" date="2006-10" db="EMBL/GenBank/DDBJ databases">
        <title>Complete sequence of Solibacter usitatus Ellin6076.</title>
        <authorList>
            <consortium name="US DOE Joint Genome Institute"/>
            <person name="Copeland A."/>
            <person name="Lucas S."/>
            <person name="Lapidus A."/>
            <person name="Barry K."/>
            <person name="Detter J.C."/>
            <person name="Glavina del Rio T."/>
            <person name="Hammon N."/>
            <person name="Israni S."/>
            <person name="Dalin E."/>
            <person name="Tice H."/>
            <person name="Pitluck S."/>
            <person name="Thompson L.S."/>
            <person name="Brettin T."/>
            <person name="Bruce D."/>
            <person name="Han C."/>
            <person name="Tapia R."/>
            <person name="Gilna P."/>
            <person name="Schmutz J."/>
            <person name="Larimer F."/>
            <person name="Land M."/>
            <person name="Hauser L."/>
            <person name="Kyrpides N."/>
            <person name="Mikhailova N."/>
            <person name="Janssen P.H."/>
            <person name="Kuske C.R."/>
            <person name="Richardson P."/>
        </authorList>
    </citation>
    <scope>NUCLEOTIDE SEQUENCE</scope>
    <source>
        <strain evidence="10">Ellin6076</strain>
    </source>
</reference>
<dbReference type="InParanoid" id="Q01XU2"/>
<keyword evidence="5" id="KW-0472">Membrane</keyword>
<gene>
    <name evidence="10" type="ordered locus">Acid_4564</name>
</gene>
<evidence type="ECO:0000256" key="3">
    <source>
        <dbReference type="ARBA" id="ARBA00022452"/>
    </source>
</evidence>
<proteinExistence type="predicted"/>
<dbReference type="InterPro" id="IPR039426">
    <property type="entry name" value="TonB-dep_rcpt-like"/>
</dbReference>
<dbReference type="AlphaFoldDB" id="Q01XU2"/>
<feature type="compositionally biased region" description="Low complexity" evidence="7">
    <location>
        <begin position="136"/>
        <end position="167"/>
    </location>
</feature>
<comment type="subcellular location">
    <subcellularLocation>
        <location evidence="1">Cell outer membrane</location>
        <topology evidence="1">Multi-pass membrane protein</topology>
    </subcellularLocation>
</comment>
<dbReference type="GO" id="GO:0015344">
    <property type="term" value="F:siderophore uptake transmembrane transporter activity"/>
    <property type="evidence" value="ECO:0007669"/>
    <property type="project" value="TreeGrafter"/>
</dbReference>
<dbReference type="Pfam" id="PF13620">
    <property type="entry name" value="CarboxypepD_reg"/>
    <property type="match status" value="1"/>
</dbReference>
<accession>Q01XU2</accession>
<dbReference type="InterPro" id="IPR036942">
    <property type="entry name" value="Beta-barrel_TonB_sf"/>
</dbReference>
<feature type="compositionally biased region" description="Gly residues" evidence="7">
    <location>
        <begin position="246"/>
        <end position="333"/>
    </location>
</feature>
<protein>
    <recommendedName>
        <fullName evidence="9">TonB-dependent transporter Oar-like beta-barrel domain-containing protein</fullName>
    </recommendedName>
</protein>
<evidence type="ECO:0000256" key="7">
    <source>
        <dbReference type="SAM" id="MobiDB-lite"/>
    </source>
</evidence>
<evidence type="ECO:0000256" key="2">
    <source>
        <dbReference type="ARBA" id="ARBA00022448"/>
    </source>
</evidence>
<feature type="domain" description="TonB-dependent transporter Oar-like beta-barrel" evidence="9">
    <location>
        <begin position="354"/>
        <end position="1157"/>
    </location>
</feature>